<reference evidence="9" key="3">
    <citation type="submission" date="2015-06" db="UniProtKB">
        <authorList>
            <consortium name="EnsemblMetazoa"/>
        </authorList>
    </citation>
    <scope>IDENTIFICATION</scope>
</reference>
<evidence type="ECO:0000256" key="3">
    <source>
        <dbReference type="ARBA" id="ARBA00022691"/>
    </source>
</evidence>
<dbReference type="EMBL" id="KB312001">
    <property type="protein sequence ID" value="ELT88074.1"/>
    <property type="molecule type" value="Genomic_DNA"/>
</dbReference>
<accession>R7TAN7</accession>
<evidence type="ECO:0000313" key="10">
    <source>
        <dbReference type="Proteomes" id="UP000014760"/>
    </source>
</evidence>
<dbReference type="InterPro" id="IPR055135">
    <property type="entry name" value="PRMT_dom"/>
</dbReference>
<evidence type="ECO:0000313" key="8">
    <source>
        <dbReference type="EMBL" id="ELT88074.1"/>
    </source>
</evidence>
<protein>
    <recommendedName>
        <fullName evidence="4">Protein arginine N-methyltransferase 6</fullName>
    </recommendedName>
    <alternativeName>
        <fullName evidence="5">Histone-arginine N-methyltransferase PRMT6</fullName>
    </alternativeName>
</protein>
<keyword evidence="10" id="KW-1185">Reference proteome</keyword>
<dbReference type="HOGENOM" id="CLU_017375_1_2_1"/>
<evidence type="ECO:0000256" key="5">
    <source>
        <dbReference type="ARBA" id="ARBA00042685"/>
    </source>
</evidence>
<dbReference type="Proteomes" id="UP000014760">
    <property type="component" value="Unassembled WGS sequence"/>
</dbReference>
<dbReference type="AlphaFoldDB" id="R7TAN7"/>
<dbReference type="InterPro" id="IPR025799">
    <property type="entry name" value="Arg_MeTrfase"/>
</dbReference>
<dbReference type="STRING" id="283909.R7TAN7"/>
<dbReference type="PANTHER" id="PTHR11006:SF73">
    <property type="entry name" value="PROTEIN ARGININE N-METHYLTRANSFERASE 6"/>
    <property type="match status" value="1"/>
</dbReference>
<evidence type="ECO:0000256" key="2">
    <source>
        <dbReference type="ARBA" id="ARBA00022679"/>
    </source>
</evidence>
<evidence type="ECO:0000256" key="6">
    <source>
        <dbReference type="PROSITE-ProRule" id="PRU01015"/>
    </source>
</evidence>
<dbReference type="Pfam" id="PF06325">
    <property type="entry name" value="PrmA"/>
    <property type="match status" value="1"/>
</dbReference>
<reference evidence="8 10" key="2">
    <citation type="journal article" date="2013" name="Nature">
        <title>Insights into bilaterian evolution from three spiralian genomes.</title>
        <authorList>
            <person name="Simakov O."/>
            <person name="Marletaz F."/>
            <person name="Cho S.J."/>
            <person name="Edsinger-Gonzales E."/>
            <person name="Havlak P."/>
            <person name="Hellsten U."/>
            <person name="Kuo D.H."/>
            <person name="Larsson T."/>
            <person name="Lv J."/>
            <person name="Arendt D."/>
            <person name="Savage R."/>
            <person name="Osoegawa K."/>
            <person name="de Jong P."/>
            <person name="Grimwood J."/>
            <person name="Chapman J.A."/>
            <person name="Shapiro H."/>
            <person name="Aerts A."/>
            <person name="Otillar R.P."/>
            <person name="Terry A.Y."/>
            <person name="Boore J.L."/>
            <person name="Grigoriev I.V."/>
            <person name="Lindberg D.R."/>
            <person name="Seaver E.C."/>
            <person name="Weisblat D.A."/>
            <person name="Putnam N.H."/>
            <person name="Rokhsar D.S."/>
        </authorList>
    </citation>
    <scope>NUCLEOTIDE SEQUENCE</scope>
    <source>
        <strain evidence="8 10">I ESC-2004</strain>
    </source>
</reference>
<dbReference type="OrthoDB" id="7848332at2759"/>
<dbReference type="Gene3D" id="2.70.160.11">
    <property type="entry name" value="Hnrnp arginine n-methyltransferase1"/>
    <property type="match status" value="1"/>
</dbReference>
<dbReference type="GO" id="GO:0016274">
    <property type="term" value="F:protein-arginine N-methyltransferase activity"/>
    <property type="evidence" value="ECO:0007669"/>
    <property type="project" value="InterPro"/>
</dbReference>
<dbReference type="EMBL" id="AMQN01015545">
    <property type="status" value="NOT_ANNOTATED_CDS"/>
    <property type="molecule type" value="Genomic_DNA"/>
</dbReference>
<evidence type="ECO:0000256" key="4">
    <source>
        <dbReference type="ARBA" id="ARBA00040406"/>
    </source>
</evidence>
<dbReference type="GO" id="GO:0042054">
    <property type="term" value="F:histone methyltransferase activity"/>
    <property type="evidence" value="ECO:0007669"/>
    <property type="project" value="TreeGrafter"/>
</dbReference>
<dbReference type="OMA" id="CIHVDYT"/>
<reference evidence="10" key="1">
    <citation type="submission" date="2012-12" db="EMBL/GenBank/DDBJ databases">
        <authorList>
            <person name="Hellsten U."/>
            <person name="Grimwood J."/>
            <person name="Chapman J.A."/>
            <person name="Shapiro H."/>
            <person name="Aerts A."/>
            <person name="Otillar R.P."/>
            <person name="Terry A.Y."/>
            <person name="Boore J.L."/>
            <person name="Simakov O."/>
            <person name="Marletaz F."/>
            <person name="Cho S.-J."/>
            <person name="Edsinger-Gonzales E."/>
            <person name="Havlak P."/>
            <person name="Kuo D.-H."/>
            <person name="Larsson T."/>
            <person name="Lv J."/>
            <person name="Arendt D."/>
            <person name="Savage R."/>
            <person name="Osoegawa K."/>
            <person name="de Jong P."/>
            <person name="Lindberg D.R."/>
            <person name="Seaver E.C."/>
            <person name="Weisblat D.A."/>
            <person name="Putnam N.H."/>
            <person name="Grigoriev I.V."/>
            <person name="Rokhsar D.S."/>
        </authorList>
    </citation>
    <scope>NUCLEOTIDE SEQUENCE</scope>
    <source>
        <strain evidence="10">I ESC-2004</strain>
    </source>
</reference>
<keyword evidence="1 6" id="KW-0489">Methyltransferase</keyword>
<dbReference type="PROSITE" id="PS51678">
    <property type="entry name" value="SAM_MT_PRMT"/>
    <property type="match status" value="1"/>
</dbReference>
<sequence>MSQQPMKLRDQLLLHDHTMEANKRRIDDSDYFRSYSDVSVHELMLNDDRRTRTYQMAIMRGYKYFYGKVVADVGAGTGVLSMFCVHAGAKKVFAIEASEMADQISEITKANDMQDKITVLYGKAEEVELPEKVDVIVSEWMGYFLLYESMLNSVLFVRDKWLKKLCLTKDGVMFPSHASLYTAPLASHEEFKERLDFWDCVGRPYKLNFSPMKSYARKCFTKHIHVTSVDPSTVVSRPAKLCKLDLLQLKASVLDDLQAEFCLKSFGSCEIDSLAFWFDVEFPGNVQLSTSPDCQPSHWQQSVIYLKESLKVEQDTDIKGRISVRPCAQFSRNLDVSLQYGIQDKVYNQRVLMDDLGS</sequence>
<keyword evidence="2 6" id="KW-0808">Transferase</keyword>
<dbReference type="Gene3D" id="3.40.50.150">
    <property type="entry name" value="Vaccinia Virus protein VP39"/>
    <property type="match status" value="1"/>
</dbReference>
<evidence type="ECO:0000313" key="9">
    <source>
        <dbReference type="EnsemblMetazoa" id="CapteP227419"/>
    </source>
</evidence>
<proteinExistence type="predicted"/>
<dbReference type="FunFam" id="3.40.50.150:FF:000016">
    <property type="entry name" value="Protein arginine N-methyltransferase 6"/>
    <property type="match status" value="1"/>
</dbReference>
<evidence type="ECO:0000259" key="7">
    <source>
        <dbReference type="Pfam" id="PF22528"/>
    </source>
</evidence>
<dbReference type="CDD" id="cd02440">
    <property type="entry name" value="AdoMet_MTases"/>
    <property type="match status" value="1"/>
</dbReference>
<evidence type="ECO:0000256" key="1">
    <source>
        <dbReference type="ARBA" id="ARBA00022603"/>
    </source>
</evidence>
<dbReference type="PANTHER" id="PTHR11006">
    <property type="entry name" value="PROTEIN ARGININE N-METHYLTRANSFERASE"/>
    <property type="match status" value="1"/>
</dbReference>
<feature type="domain" description="Protein arginine N-methyltransferase" evidence="7">
    <location>
        <begin position="177"/>
        <end position="344"/>
    </location>
</feature>
<dbReference type="GO" id="GO:0032259">
    <property type="term" value="P:methylation"/>
    <property type="evidence" value="ECO:0007669"/>
    <property type="project" value="UniProtKB-KW"/>
</dbReference>
<keyword evidence="3 6" id="KW-0949">S-adenosyl-L-methionine</keyword>
<dbReference type="InterPro" id="IPR029063">
    <property type="entry name" value="SAM-dependent_MTases_sf"/>
</dbReference>
<organism evidence="8">
    <name type="scientific">Capitella teleta</name>
    <name type="common">Polychaete worm</name>
    <dbReference type="NCBI Taxonomy" id="283909"/>
    <lineage>
        <taxon>Eukaryota</taxon>
        <taxon>Metazoa</taxon>
        <taxon>Spiralia</taxon>
        <taxon>Lophotrochozoa</taxon>
        <taxon>Annelida</taxon>
        <taxon>Polychaeta</taxon>
        <taxon>Sedentaria</taxon>
        <taxon>Scolecida</taxon>
        <taxon>Capitellidae</taxon>
        <taxon>Capitella</taxon>
    </lineage>
</organism>
<gene>
    <name evidence="8" type="ORF">CAPTEDRAFT_227419</name>
</gene>
<dbReference type="SUPFAM" id="SSF53335">
    <property type="entry name" value="S-adenosyl-L-methionine-dependent methyltransferases"/>
    <property type="match status" value="1"/>
</dbReference>
<name>R7TAN7_CAPTE</name>
<dbReference type="Pfam" id="PF22528">
    <property type="entry name" value="PRMT_C"/>
    <property type="match status" value="1"/>
</dbReference>
<dbReference type="EnsemblMetazoa" id="CapteT227419">
    <property type="protein sequence ID" value="CapteP227419"/>
    <property type="gene ID" value="CapteG227419"/>
</dbReference>